<organism evidence="2 3">
    <name type="scientific">Diplodia seriata</name>
    <dbReference type="NCBI Taxonomy" id="420778"/>
    <lineage>
        <taxon>Eukaryota</taxon>
        <taxon>Fungi</taxon>
        <taxon>Dikarya</taxon>
        <taxon>Ascomycota</taxon>
        <taxon>Pezizomycotina</taxon>
        <taxon>Dothideomycetes</taxon>
        <taxon>Dothideomycetes incertae sedis</taxon>
        <taxon>Botryosphaeriales</taxon>
        <taxon>Botryosphaeriaceae</taxon>
        <taxon>Diplodia</taxon>
    </lineage>
</organism>
<dbReference type="GeneID" id="92004111"/>
<dbReference type="RefSeq" id="XP_066636822.1">
    <property type="nucleotide sequence ID" value="XM_066771543.1"/>
</dbReference>
<dbReference type="EMBL" id="JAJVCZ030000001">
    <property type="protein sequence ID" value="KAL0264082.1"/>
    <property type="molecule type" value="Genomic_DNA"/>
</dbReference>
<feature type="compositionally biased region" description="Basic and acidic residues" evidence="1">
    <location>
        <begin position="250"/>
        <end position="261"/>
    </location>
</feature>
<evidence type="ECO:0000256" key="1">
    <source>
        <dbReference type="SAM" id="MobiDB-lite"/>
    </source>
</evidence>
<evidence type="ECO:0000313" key="2">
    <source>
        <dbReference type="EMBL" id="KAL0264082.1"/>
    </source>
</evidence>
<feature type="region of interest" description="Disordered" evidence="1">
    <location>
        <begin position="197"/>
        <end position="261"/>
    </location>
</feature>
<gene>
    <name evidence="2" type="ORF">SLS55_000026</name>
</gene>
<feature type="compositionally biased region" description="Low complexity" evidence="1">
    <location>
        <begin position="198"/>
        <end position="212"/>
    </location>
</feature>
<evidence type="ECO:0000313" key="3">
    <source>
        <dbReference type="Proteomes" id="UP001430584"/>
    </source>
</evidence>
<proteinExistence type="predicted"/>
<protein>
    <submittedName>
        <fullName evidence="2">Uncharacterized protein</fullName>
    </submittedName>
</protein>
<comment type="caution">
    <text evidence="2">The sequence shown here is derived from an EMBL/GenBank/DDBJ whole genome shotgun (WGS) entry which is preliminary data.</text>
</comment>
<name>A0ABR3CT68_9PEZI</name>
<reference evidence="2 3" key="1">
    <citation type="submission" date="2024-02" db="EMBL/GenBank/DDBJ databases">
        <title>De novo assembly and annotation of 12 fungi associated with fruit tree decline syndrome in Ontario, Canada.</title>
        <authorList>
            <person name="Sulman M."/>
            <person name="Ellouze W."/>
            <person name="Ilyukhin E."/>
        </authorList>
    </citation>
    <scope>NUCLEOTIDE SEQUENCE [LARGE SCALE GENOMIC DNA]</scope>
    <source>
        <strain evidence="2 3">FDS-637</strain>
    </source>
</reference>
<dbReference type="Proteomes" id="UP001430584">
    <property type="component" value="Unassembled WGS sequence"/>
</dbReference>
<sequence length="261" mass="29822">MPNTWPNSHIYGRLMPPTEEKISVHDCPVQLEWTSDVDNAVIHFDEHPILDFSLEPSTRKTFFRFRVSIRVKDERRKAPFYVFIKPEDMRVFAITNQYETTLSLRCDLIPRPSTVLAGPRSFVLTSPRAIDTLDLLKSLCRTARFSFRLTAAQEGDYAFFRSATALFAAERRGFRTSPDEYLLERLYKGAGDVQIDYGAAPPGSTGSSSPDPLQLEYPVDGSPPLYDEVSPSPPPARRRRRGSSRTYRFRTTDRHAVRRAD</sequence>
<accession>A0ABR3CT68</accession>
<keyword evidence="3" id="KW-1185">Reference proteome</keyword>